<dbReference type="RefSeq" id="WP_344157509.1">
    <property type="nucleotide sequence ID" value="NZ_BAAAQR010000017.1"/>
</dbReference>
<feature type="domain" description="YoaR-like putative peptidoglycan binding" evidence="2">
    <location>
        <begin position="114"/>
        <end position="189"/>
    </location>
</feature>
<dbReference type="InterPro" id="IPR007391">
    <property type="entry name" value="Vancomycin_resist_VanW"/>
</dbReference>
<protein>
    <submittedName>
        <fullName evidence="3">VanW family protein</fullName>
    </submittedName>
</protein>
<name>A0ABP5LXN9_9ACTN</name>
<keyword evidence="1" id="KW-0812">Transmembrane</keyword>
<organism evidence="3 4">
    <name type="scientific">Nocardioides koreensis</name>
    <dbReference type="NCBI Taxonomy" id="433651"/>
    <lineage>
        <taxon>Bacteria</taxon>
        <taxon>Bacillati</taxon>
        <taxon>Actinomycetota</taxon>
        <taxon>Actinomycetes</taxon>
        <taxon>Propionibacteriales</taxon>
        <taxon>Nocardioidaceae</taxon>
        <taxon>Nocardioides</taxon>
    </lineage>
</organism>
<dbReference type="Proteomes" id="UP001501771">
    <property type="component" value="Unassembled WGS sequence"/>
</dbReference>
<keyword evidence="1" id="KW-1133">Transmembrane helix</keyword>
<dbReference type="PANTHER" id="PTHR35788:SF1">
    <property type="entry name" value="EXPORTED PROTEIN"/>
    <property type="match status" value="1"/>
</dbReference>
<dbReference type="Pfam" id="PF04294">
    <property type="entry name" value="VanW"/>
    <property type="match status" value="1"/>
</dbReference>
<dbReference type="InterPro" id="IPR022029">
    <property type="entry name" value="YoaR-like_PG-bd"/>
</dbReference>
<evidence type="ECO:0000313" key="4">
    <source>
        <dbReference type="Proteomes" id="UP001501771"/>
    </source>
</evidence>
<keyword evidence="4" id="KW-1185">Reference proteome</keyword>
<feature type="transmembrane region" description="Helical" evidence="1">
    <location>
        <begin position="12"/>
        <end position="34"/>
    </location>
</feature>
<evidence type="ECO:0000259" key="2">
    <source>
        <dbReference type="Pfam" id="PF12229"/>
    </source>
</evidence>
<sequence length="567" mass="62113">MSERERAGGRVVLVLILVLAIMLGGGYAAAYYAAADRTPRGTTIAGVDVGGRTHSAAFVALRAGLRERTHRAITVTIDGQTQRVSPRAAGLGVDFAASVDQVAEEQSWKLSRLWDHYAGGDELDPVITVDQGRMDALVARLDAAAGTPATDGAIELGRDRIKVTDPVVGERLDPDETRAALEAAYLQDDPVAALTLHDQAPDIDGADVQKAMTRFANPAMSGSVRLLFGRTPVRLQPREYAPALAMRAENGRLVPELDEAVLRKLVGDAVAADGAPVDARVTLVDGRPKVVPAKPGVVYHQRDVNDAFLQLVTRDLGKRSMKVKARVAEPDFTTKDARKLRIREKVSSFTTYFPYAEYRNTNIGRAAEIVDGTVLEPGETFSLNGTVGERTRANGFTEGFIISDGIFKEDLGGGVSQMATTLFNAMYFAGLEDVEHKPHSFYIDRYPVGREATVAWGSVDLRFRNDTPYGVLIDAHVTPSTPSSQGVVTVSMWSTKYWDITSTTSRRYRFVPPRTRTLKTEDCYPNTGYDGFDVDVTRHFRRHGRSSLHHNEVFHTRYTPSDTVVCK</sequence>
<comment type="caution">
    <text evidence="3">The sequence shown here is derived from an EMBL/GenBank/DDBJ whole genome shotgun (WGS) entry which is preliminary data.</text>
</comment>
<dbReference type="InterPro" id="IPR052913">
    <property type="entry name" value="Glycopeptide_resist_protein"/>
</dbReference>
<reference evidence="4" key="1">
    <citation type="journal article" date="2019" name="Int. J. Syst. Evol. Microbiol.">
        <title>The Global Catalogue of Microorganisms (GCM) 10K type strain sequencing project: providing services to taxonomists for standard genome sequencing and annotation.</title>
        <authorList>
            <consortium name="The Broad Institute Genomics Platform"/>
            <consortium name="The Broad Institute Genome Sequencing Center for Infectious Disease"/>
            <person name="Wu L."/>
            <person name="Ma J."/>
        </authorList>
    </citation>
    <scope>NUCLEOTIDE SEQUENCE [LARGE SCALE GENOMIC DNA]</scope>
    <source>
        <strain evidence="4">JCM 16022</strain>
    </source>
</reference>
<keyword evidence="1" id="KW-0472">Membrane</keyword>
<gene>
    <name evidence="3" type="ORF">GCM10009844_42730</name>
</gene>
<proteinExistence type="predicted"/>
<accession>A0ABP5LXN9</accession>
<evidence type="ECO:0000313" key="3">
    <source>
        <dbReference type="EMBL" id="GAA2155525.1"/>
    </source>
</evidence>
<dbReference type="Pfam" id="PF12229">
    <property type="entry name" value="PG_binding_4"/>
    <property type="match status" value="1"/>
</dbReference>
<dbReference type="PANTHER" id="PTHR35788">
    <property type="entry name" value="EXPORTED PROTEIN-RELATED"/>
    <property type="match status" value="1"/>
</dbReference>
<evidence type="ECO:0000256" key="1">
    <source>
        <dbReference type="SAM" id="Phobius"/>
    </source>
</evidence>
<dbReference type="EMBL" id="BAAAQR010000017">
    <property type="protein sequence ID" value="GAA2155525.1"/>
    <property type="molecule type" value="Genomic_DNA"/>
</dbReference>